<dbReference type="InterPro" id="IPR051692">
    <property type="entry name" value="OMP-like"/>
</dbReference>
<comment type="similarity">
    <text evidence="5">Belongs to the Omp25/RopB family.</text>
</comment>
<evidence type="ECO:0000259" key="7">
    <source>
        <dbReference type="Pfam" id="PF13505"/>
    </source>
</evidence>
<evidence type="ECO:0000256" key="1">
    <source>
        <dbReference type="ARBA" id="ARBA00004442"/>
    </source>
</evidence>
<comment type="subcellular location">
    <subcellularLocation>
        <location evidence="1">Cell outer membrane</location>
    </subcellularLocation>
</comment>
<evidence type="ECO:0000256" key="6">
    <source>
        <dbReference type="SAM" id="SignalP"/>
    </source>
</evidence>
<keyword evidence="4" id="KW-0998">Cell outer membrane</keyword>
<dbReference type="InterPro" id="IPR027385">
    <property type="entry name" value="Beta-barrel_OMP"/>
</dbReference>
<dbReference type="Gene3D" id="2.40.160.20">
    <property type="match status" value="1"/>
</dbReference>
<comment type="caution">
    <text evidence="8">The sequence shown here is derived from an EMBL/GenBank/DDBJ whole genome shotgun (WGS) entry which is preliminary data.</text>
</comment>
<feature type="signal peptide" evidence="6">
    <location>
        <begin position="1"/>
        <end position="15"/>
    </location>
</feature>
<dbReference type="EMBL" id="NAFI01000154">
    <property type="protein sequence ID" value="OSJ15480.1"/>
    <property type="molecule type" value="Genomic_DNA"/>
</dbReference>
<dbReference type="PANTHER" id="PTHR34001">
    <property type="entry name" value="BLL7405 PROTEIN"/>
    <property type="match status" value="1"/>
</dbReference>
<keyword evidence="3" id="KW-0472">Membrane</keyword>
<feature type="domain" description="Outer membrane protein beta-barrel" evidence="7">
    <location>
        <begin position="42"/>
        <end position="236"/>
    </location>
</feature>
<organism evidence="8 9">
    <name type="scientific">Bradyrhizobium canariense</name>
    <dbReference type="NCBI Taxonomy" id="255045"/>
    <lineage>
        <taxon>Bacteria</taxon>
        <taxon>Pseudomonadati</taxon>
        <taxon>Pseudomonadota</taxon>
        <taxon>Alphaproteobacteria</taxon>
        <taxon>Hyphomicrobiales</taxon>
        <taxon>Nitrobacteraceae</taxon>
        <taxon>Bradyrhizobium</taxon>
    </lineage>
</organism>
<evidence type="ECO:0000313" key="8">
    <source>
        <dbReference type="EMBL" id="OSJ15480.1"/>
    </source>
</evidence>
<dbReference type="AlphaFoldDB" id="A0A1X3G2L0"/>
<evidence type="ECO:0000256" key="4">
    <source>
        <dbReference type="ARBA" id="ARBA00023237"/>
    </source>
</evidence>
<dbReference type="PANTHER" id="PTHR34001:SF3">
    <property type="entry name" value="BLL7405 PROTEIN"/>
    <property type="match status" value="1"/>
</dbReference>
<gene>
    <name evidence="8" type="ORF">BSZ18_07390</name>
</gene>
<evidence type="ECO:0000256" key="5">
    <source>
        <dbReference type="ARBA" id="ARBA00038306"/>
    </source>
</evidence>
<proteinExistence type="inferred from homology"/>
<dbReference type="OrthoDB" id="8016903at2"/>
<evidence type="ECO:0000313" key="9">
    <source>
        <dbReference type="Proteomes" id="UP000193553"/>
    </source>
</evidence>
<dbReference type="RefSeq" id="WP_085359523.1">
    <property type="nucleotide sequence ID" value="NZ_NAFD01000158.1"/>
</dbReference>
<dbReference type="InterPro" id="IPR011250">
    <property type="entry name" value="OMP/PagP_B-barrel"/>
</dbReference>
<feature type="chain" id="PRO_5011905905" description="Outer membrane protein beta-barrel domain-containing protein" evidence="6">
    <location>
        <begin position="16"/>
        <end position="244"/>
    </location>
</feature>
<protein>
    <recommendedName>
        <fullName evidence="7">Outer membrane protein beta-barrel domain-containing protein</fullName>
    </recommendedName>
</protein>
<dbReference type="SUPFAM" id="SSF56925">
    <property type="entry name" value="OMPA-like"/>
    <property type="match status" value="1"/>
</dbReference>
<dbReference type="Pfam" id="PF13505">
    <property type="entry name" value="OMP_b-brl"/>
    <property type="match status" value="1"/>
</dbReference>
<name>A0A1X3G2L0_9BRAD</name>
<evidence type="ECO:0000256" key="2">
    <source>
        <dbReference type="ARBA" id="ARBA00022729"/>
    </source>
</evidence>
<accession>A0A1X3G2L0</accession>
<sequence>MKNLLLMTVSTVALAAVAPAFSADLPAQPIRPLYTTAPGPVAAAIYDWSAYYFGVNGGLSSGESCWEYLGSKPEGCHHPTGGSVGLQIGYRWQMGQIVLGVEGQGNWADLTGSNHSIPFSDTTNQTKIDAFGLMTGQIGYAFGNNVLYGKGGAAVTSNIHQISSTVAGAARKSDVLWGGVLGVGFEHGIAPNWTVGFEYDHLFFQPRTVKFSGNIGGADRIGEDLDLITVRVNYKFGGPILLKY</sequence>
<reference evidence="8 9" key="1">
    <citation type="submission" date="2017-03" db="EMBL/GenBank/DDBJ databases">
        <title>Whole genome sequences of fourteen strains of Bradyrhizobium canariense and one strain of Bradyrhizobium japonicum isolated from Lupinus (Papilionoideae: Genisteae) species in Algeria.</title>
        <authorList>
            <person name="Crovadore J."/>
            <person name="Chekireb D."/>
            <person name="Brachmann A."/>
            <person name="Chablais R."/>
            <person name="Cochard B."/>
            <person name="Lefort F."/>
        </authorList>
    </citation>
    <scope>NUCLEOTIDE SEQUENCE [LARGE SCALE GENOMIC DNA]</scope>
    <source>
        <strain evidence="8 9">UBMA195</strain>
    </source>
</reference>
<dbReference type="GO" id="GO:0009279">
    <property type="term" value="C:cell outer membrane"/>
    <property type="evidence" value="ECO:0007669"/>
    <property type="project" value="UniProtKB-SubCell"/>
</dbReference>
<dbReference type="Proteomes" id="UP000193553">
    <property type="component" value="Unassembled WGS sequence"/>
</dbReference>
<keyword evidence="2 6" id="KW-0732">Signal</keyword>
<evidence type="ECO:0000256" key="3">
    <source>
        <dbReference type="ARBA" id="ARBA00023136"/>
    </source>
</evidence>